<evidence type="ECO:0000256" key="2">
    <source>
        <dbReference type="ARBA" id="ARBA00008929"/>
    </source>
</evidence>
<dbReference type="PANTHER" id="PTHR34856:SF2">
    <property type="entry name" value="PROTEIN NRFD"/>
    <property type="match status" value="1"/>
</dbReference>
<dbReference type="GO" id="GO:0005886">
    <property type="term" value="C:plasma membrane"/>
    <property type="evidence" value="ECO:0007669"/>
    <property type="project" value="UniProtKB-SubCell"/>
</dbReference>
<feature type="transmembrane region" description="Helical" evidence="8">
    <location>
        <begin position="97"/>
        <end position="115"/>
    </location>
</feature>
<evidence type="ECO:0000256" key="6">
    <source>
        <dbReference type="ARBA" id="ARBA00023136"/>
    </source>
</evidence>
<evidence type="ECO:0000313" key="9">
    <source>
        <dbReference type="EMBL" id="OYO11595.1"/>
    </source>
</evidence>
<dbReference type="InterPro" id="IPR052049">
    <property type="entry name" value="Electron_transfer_protein"/>
</dbReference>
<dbReference type="RefSeq" id="WP_094406043.1">
    <property type="nucleotide sequence ID" value="NZ_NMVO01000015.1"/>
</dbReference>
<evidence type="ECO:0000256" key="1">
    <source>
        <dbReference type="ARBA" id="ARBA00004651"/>
    </source>
</evidence>
<dbReference type="OrthoDB" id="112837at2"/>
<keyword evidence="6 8" id="KW-0472">Membrane</keyword>
<evidence type="ECO:0000256" key="3">
    <source>
        <dbReference type="ARBA" id="ARBA00022475"/>
    </source>
</evidence>
<keyword evidence="5 8" id="KW-1133">Transmembrane helix</keyword>
<keyword evidence="10" id="KW-1185">Reference proteome</keyword>
<dbReference type="Pfam" id="PF03916">
    <property type="entry name" value="NrfD"/>
    <property type="match status" value="1"/>
</dbReference>
<dbReference type="EMBL" id="NMVO01000015">
    <property type="protein sequence ID" value="OYO11595.1"/>
    <property type="molecule type" value="Genomic_DNA"/>
</dbReference>
<sequence>MTTRPFDEDRPPIDGPRRRRSGGPGGGKRGGRRGDPNATVPEAEFTSYYGHNIVKPPPWEWPIPAYLFLGGLAAGSGLVAAGAHATGKPRLRSRSRITALAAVAAGGAALAADLGRPERALNMMRTVKLTSPMSVGSWILSGFGAFTGAAIGLELVRPRLKTGSGLARAAGVADGLASAGSAFFAPPLAAYTAVLLSDTAAPTWHESYRELPFVFVSSALAAGTGMSMITSPVSETNGAVRQLAVAGAVCELGVGELMKRRLGELAEPLEQPPAKRWHKTATLLTAAGAIGAAIFGGTRIGAALSGAALVGGSLATRFGIFHAGMTSAKDPRYTVRPQRARAAAAAEQGRGITQPGGEWPT</sequence>
<dbReference type="InterPro" id="IPR005614">
    <property type="entry name" value="NrfD-like"/>
</dbReference>
<comment type="caution">
    <text evidence="9">The sequence shown here is derived from an EMBL/GenBank/DDBJ whole genome shotgun (WGS) entry which is preliminary data.</text>
</comment>
<evidence type="ECO:0000313" key="10">
    <source>
        <dbReference type="Proteomes" id="UP000215896"/>
    </source>
</evidence>
<evidence type="ECO:0000256" key="4">
    <source>
        <dbReference type="ARBA" id="ARBA00022692"/>
    </source>
</evidence>
<proteinExistence type="inferred from homology"/>
<dbReference type="Gene3D" id="1.20.1630.10">
    <property type="entry name" value="Formate dehydrogenase/DMSO reductase domain"/>
    <property type="match status" value="1"/>
</dbReference>
<feature type="compositionally biased region" description="Basic and acidic residues" evidence="7">
    <location>
        <begin position="1"/>
        <end position="16"/>
    </location>
</feature>
<evidence type="ECO:0000256" key="8">
    <source>
        <dbReference type="SAM" id="Phobius"/>
    </source>
</evidence>
<feature type="region of interest" description="Disordered" evidence="7">
    <location>
        <begin position="1"/>
        <end position="40"/>
    </location>
</feature>
<keyword evidence="3" id="KW-1003">Cell membrane</keyword>
<keyword evidence="4 8" id="KW-0812">Transmembrane</keyword>
<comment type="subcellular location">
    <subcellularLocation>
        <location evidence="1">Cell membrane</location>
        <topology evidence="1">Multi-pass membrane protein</topology>
    </subcellularLocation>
</comment>
<evidence type="ECO:0000256" key="5">
    <source>
        <dbReference type="ARBA" id="ARBA00022989"/>
    </source>
</evidence>
<accession>A0A255G6U9</accession>
<feature type="transmembrane region" description="Helical" evidence="8">
    <location>
        <begin position="135"/>
        <end position="156"/>
    </location>
</feature>
<gene>
    <name evidence="9" type="ORF">CGZ94_14290</name>
</gene>
<protein>
    <submittedName>
        <fullName evidence="9">Polysulfide reductase</fullName>
    </submittedName>
</protein>
<name>A0A255G6U9_9ACTN</name>
<comment type="similarity">
    <text evidence="2">Belongs to the NrfD family.</text>
</comment>
<dbReference type="AlphaFoldDB" id="A0A255G6U9"/>
<organism evidence="9 10">
    <name type="scientific">Enemella evansiae</name>
    <dbReference type="NCBI Taxonomy" id="2016499"/>
    <lineage>
        <taxon>Bacteria</taxon>
        <taxon>Bacillati</taxon>
        <taxon>Actinomycetota</taxon>
        <taxon>Actinomycetes</taxon>
        <taxon>Propionibacteriales</taxon>
        <taxon>Propionibacteriaceae</taxon>
        <taxon>Enemella</taxon>
    </lineage>
</organism>
<dbReference type="PANTHER" id="PTHR34856">
    <property type="entry name" value="PROTEIN NRFD"/>
    <property type="match status" value="1"/>
</dbReference>
<dbReference type="Proteomes" id="UP000215896">
    <property type="component" value="Unassembled WGS sequence"/>
</dbReference>
<evidence type="ECO:0000256" key="7">
    <source>
        <dbReference type="SAM" id="MobiDB-lite"/>
    </source>
</evidence>
<reference evidence="9 10" key="1">
    <citation type="submission" date="2017-07" db="EMBL/GenBank/DDBJ databases">
        <title>Draft whole genome sequences of clinical Proprionibacteriaceae strains.</title>
        <authorList>
            <person name="Bernier A.-M."/>
            <person name="Bernard K."/>
            <person name="Domingo M.-C."/>
        </authorList>
    </citation>
    <scope>NUCLEOTIDE SEQUENCE [LARGE SCALE GENOMIC DNA]</scope>
    <source>
        <strain evidence="9 10">NML 030167</strain>
    </source>
</reference>
<feature type="transmembrane region" description="Helical" evidence="8">
    <location>
        <begin position="65"/>
        <end position="85"/>
    </location>
</feature>